<keyword evidence="7" id="KW-1185">Reference proteome</keyword>
<feature type="transmembrane region" description="Helical" evidence="4">
    <location>
        <begin position="1537"/>
        <end position="1558"/>
    </location>
</feature>
<feature type="domain" description="EGF-like" evidence="5">
    <location>
        <begin position="597"/>
        <end position="643"/>
    </location>
</feature>
<keyword evidence="4" id="KW-0812">Transmembrane</keyword>
<dbReference type="InterPro" id="IPR000742">
    <property type="entry name" value="EGF"/>
</dbReference>
<dbReference type="Proteomes" id="UP000692954">
    <property type="component" value="Unassembled WGS sequence"/>
</dbReference>
<evidence type="ECO:0000256" key="1">
    <source>
        <dbReference type="ARBA" id="ARBA00022729"/>
    </source>
</evidence>
<feature type="transmembrane region" description="Helical" evidence="4">
    <location>
        <begin position="1497"/>
        <end position="1517"/>
    </location>
</feature>
<organism evidence="6 7">
    <name type="scientific">Paramecium sonneborni</name>
    <dbReference type="NCBI Taxonomy" id="65129"/>
    <lineage>
        <taxon>Eukaryota</taxon>
        <taxon>Sar</taxon>
        <taxon>Alveolata</taxon>
        <taxon>Ciliophora</taxon>
        <taxon>Intramacronucleata</taxon>
        <taxon>Oligohymenophorea</taxon>
        <taxon>Peniculida</taxon>
        <taxon>Parameciidae</taxon>
        <taxon>Paramecium</taxon>
    </lineage>
</organism>
<dbReference type="PANTHER" id="PTHR38934:SF6">
    <property type="entry name" value="CHROMOSOME UNDETERMINED SCAFFOLD_176, WHOLE GENOME SHOTGUN SEQUENCE"/>
    <property type="match status" value="1"/>
</dbReference>
<feature type="transmembrane region" description="Helical" evidence="4">
    <location>
        <begin position="1664"/>
        <end position="1684"/>
    </location>
</feature>
<dbReference type="InterPro" id="IPR006212">
    <property type="entry name" value="Furin_repeat"/>
</dbReference>
<keyword evidence="3" id="KW-1015">Disulfide bond</keyword>
<reference evidence="6" key="1">
    <citation type="submission" date="2021-01" db="EMBL/GenBank/DDBJ databases">
        <authorList>
            <consortium name="Genoscope - CEA"/>
            <person name="William W."/>
        </authorList>
    </citation>
    <scope>NUCLEOTIDE SEQUENCE</scope>
</reference>
<dbReference type="PANTHER" id="PTHR38934">
    <property type="entry name" value="HYPHALLY REGULATED CELL WALL PROTEIN 1"/>
    <property type="match status" value="1"/>
</dbReference>
<evidence type="ECO:0000256" key="3">
    <source>
        <dbReference type="ARBA" id="ARBA00023157"/>
    </source>
</evidence>
<dbReference type="EMBL" id="CAJJDN010000131">
    <property type="protein sequence ID" value="CAD8121341.1"/>
    <property type="molecule type" value="Genomic_DNA"/>
</dbReference>
<dbReference type="SMART" id="SM00261">
    <property type="entry name" value="FU"/>
    <property type="match status" value="8"/>
</dbReference>
<dbReference type="OrthoDB" id="409374at2759"/>
<comment type="caution">
    <text evidence="6">The sequence shown here is derived from an EMBL/GenBank/DDBJ whole genome shotgun (WGS) entry which is preliminary data.</text>
</comment>
<keyword evidence="4" id="KW-0472">Membrane</keyword>
<evidence type="ECO:0000313" key="7">
    <source>
        <dbReference type="Proteomes" id="UP000692954"/>
    </source>
</evidence>
<feature type="domain" description="EGF-like" evidence="5">
    <location>
        <begin position="984"/>
        <end position="1016"/>
    </location>
</feature>
<evidence type="ECO:0000259" key="5">
    <source>
        <dbReference type="SMART" id="SM00181"/>
    </source>
</evidence>
<dbReference type="InterPro" id="IPR011936">
    <property type="entry name" value="Myxo_disulph_rpt"/>
</dbReference>
<keyword evidence="1" id="KW-0732">Signal</keyword>
<evidence type="ECO:0000313" key="6">
    <source>
        <dbReference type="EMBL" id="CAD8121341.1"/>
    </source>
</evidence>
<feature type="transmembrane region" description="Helical" evidence="4">
    <location>
        <begin position="1633"/>
        <end position="1652"/>
    </location>
</feature>
<keyword evidence="4" id="KW-1133">Transmembrane helix</keyword>
<keyword evidence="2" id="KW-0677">Repeat</keyword>
<feature type="domain" description="EGF-like" evidence="5">
    <location>
        <begin position="890"/>
        <end position="925"/>
    </location>
</feature>
<sequence>MKYVGCKDICDIYSPLYYNGFCQSYPVQTIASNYILSKPFHSENLKWSIIYDPLHIDVSPKVNYEYYYFYGIFRFNSGIYRFFYQLSTYSYSTYLIGFKITIALFGDIPLNCGIQFKINNTYQASIYRNDQGIQTHRLKIYKVTTYEDSNYTSNQKYDLITYLDIPKSPFLFSAVGNYTDDTAGWGMVSIEFTSGYCCKYCKLCEVPFKCISCINGFYLYRDGTCINGCSQPYQKLNGSYCYDYDDETPYSKYLIQEYINSATDPGQYSQYTIISQTGLNFLKGLDIYYSYWQGYRVFGGPFVWAQAQFQRIHNIIDPHHSITIAFYILYGPQFPSDGIFKYTIENNSQVSKSTASVFLSYADGTKIDKVYEKIIHNSNTLTITWECFGQNNEPIYAYCGFFNYYIAVHYCQPYCLKCSDQNTCEIWNSTYDSTIVKFSQDECLSYQYFDKDTFRCLQCPLTCLTCTSKIDCQLCQPTYTQTKQGCVCLLDQYENLNQCLNCPNECNQCLSSTYCVECLIQNNRQLKNGECKCRDGYYPIEEDPQCQLCHQYCKTCFGPTSSDCLTCSAIARIEQIESTCKCPTKTYYSDALQKCSDCYYSCQTCFSSTIDGCLSCDPSQNRILKGLICECASGYYDVLNICTECPTALDTNQNQCYKQCNNNQIWHTITCDTCASGFELKVGQCYPICGDLQITGYEQCDDNNTNLCFNCQFKCPIHCQTCDSTTTLPCPDYCGDGIISGNEECEDGNNIQYDGCFDCKFQCQLECTKCIKGECFECATNGWYIDPTVSPWICKERCGDLIIIGNEQCDDANSNDTDGCKDCKYFCRIGCSSCDYNTNTCLSCEFPGFVPYSYYCKNDCGDGLVVNHYGFFEEQCDDGNTINYDGCSSSCQFQCQPTTICINCIDNRCVKCDFGYFLTSDQICKQISQSSCLISSTIRFGCDTCKHGYRKVDQQCYSICGDKYVTDDEQCDDGNLVYGDGCHFCQFSCQDSCLNCIKGTCYDCQDNYELIQSQCYPKCGDGIIVPFLNEECNIQNQLCINCQFNCYPYCLKCDLQCLRCENGFKVDFNYSNQCIPICGDGIVIDDFEDCDDQNDEPFDGCFECKFQCQQNCQECLDGICLQEYCPSGTIWINNSCLKLCIDNCNICEEEQCISCISNYQLIDNQCILQNYTENNQMNEGKNRIQIYDNQLCRQSECVLSKSPQMSLLYLNQTFSMQYVQINFDQQISLLNPQEKSEQMFKISILHLNEKHYVLTLYPIQDLTLDLQFVQYEIAIEFLISLETQPILQVQLNHQAINSNYQQIHDYNQSIQLLNPKFISEQFKQSSVKMQKSNKGLMIGAISISVICLLSGEGSIFVETLNFLQYQSFLRFINVDYPENLYIYYKAQELLTIEQYIEFLDIQEYLKYITFQEKSIQPNGKFQLYNLDADFVSQILPQIFQSLTFIILLLMSKKLYLLFQKSLVLILNTFPQFFENKQSKFAQIILNQIHRINKKLKFCIHWFFSLSLNTIRTFFYFNSWDVLFKAILFLKNFRNRDIRALISIILSGLVSGSYIYFTLYTFYQYIPKKQNNDKFKQQLKLMAFELCRTIQFHIFIIVFQDEPILQCVFLSMNNILQCIIIYKYKCCHKLEKIILIVNEGLLSIYTFTQLLYLKIAYFDLSQKSILFIGFFHMCILLFTLGVCLIKEFLPFFVNLIKFILKK</sequence>
<proteinExistence type="predicted"/>
<dbReference type="Pfam" id="PF13948">
    <property type="entry name" value="DUF4215"/>
    <property type="match status" value="7"/>
</dbReference>
<protein>
    <recommendedName>
        <fullName evidence="5">EGF-like domain-containing protein</fullName>
    </recommendedName>
</protein>
<dbReference type="SMART" id="SM00181">
    <property type="entry name" value="EGF"/>
    <property type="match status" value="5"/>
</dbReference>
<dbReference type="NCBIfam" id="TIGR02232">
    <property type="entry name" value="myxo_disulf_rpt"/>
    <property type="match status" value="4"/>
</dbReference>
<evidence type="ECO:0000256" key="2">
    <source>
        <dbReference type="ARBA" id="ARBA00022737"/>
    </source>
</evidence>
<accession>A0A8S1QZS9</accession>
<evidence type="ECO:0000256" key="4">
    <source>
        <dbReference type="SAM" id="Phobius"/>
    </source>
</evidence>
<feature type="domain" description="EGF-like" evidence="5">
    <location>
        <begin position="505"/>
        <end position="547"/>
    </location>
</feature>
<gene>
    <name evidence="6" type="ORF">PSON_ATCC_30995.1.T1310141</name>
</gene>
<feature type="domain" description="EGF-like" evidence="5">
    <location>
        <begin position="644"/>
        <end position="686"/>
    </location>
</feature>
<name>A0A8S1QZS9_9CILI</name>